<gene>
    <name evidence="3" type="ORF">KSP39_PZI023681</name>
</gene>
<dbReference type="AlphaFoldDB" id="A0AAP0AST0"/>
<dbReference type="EMBL" id="JBBWWQ010000021">
    <property type="protein sequence ID" value="KAK8913828.1"/>
    <property type="molecule type" value="Genomic_DNA"/>
</dbReference>
<dbReference type="InterPro" id="IPR057232">
    <property type="entry name" value="DUF7910"/>
</dbReference>
<evidence type="ECO:0000313" key="4">
    <source>
        <dbReference type="Proteomes" id="UP001418222"/>
    </source>
</evidence>
<dbReference type="Pfam" id="PF25490">
    <property type="entry name" value="DUF7910"/>
    <property type="match status" value="1"/>
</dbReference>
<feature type="region of interest" description="Disordered" evidence="1">
    <location>
        <begin position="83"/>
        <end position="118"/>
    </location>
</feature>
<proteinExistence type="predicted"/>
<accession>A0AAP0AST0</accession>
<feature type="compositionally biased region" description="Low complexity" evidence="1">
    <location>
        <begin position="83"/>
        <end position="93"/>
    </location>
</feature>
<evidence type="ECO:0000313" key="3">
    <source>
        <dbReference type="EMBL" id="KAK8913828.1"/>
    </source>
</evidence>
<protein>
    <recommendedName>
        <fullName evidence="2">DUF7910 domain-containing protein</fullName>
    </recommendedName>
</protein>
<organism evidence="3 4">
    <name type="scientific">Platanthera zijinensis</name>
    <dbReference type="NCBI Taxonomy" id="2320716"/>
    <lineage>
        <taxon>Eukaryota</taxon>
        <taxon>Viridiplantae</taxon>
        <taxon>Streptophyta</taxon>
        <taxon>Embryophyta</taxon>
        <taxon>Tracheophyta</taxon>
        <taxon>Spermatophyta</taxon>
        <taxon>Magnoliopsida</taxon>
        <taxon>Liliopsida</taxon>
        <taxon>Asparagales</taxon>
        <taxon>Orchidaceae</taxon>
        <taxon>Orchidoideae</taxon>
        <taxon>Orchideae</taxon>
        <taxon>Orchidinae</taxon>
        <taxon>Platanthera</taxon>
    </lineage>
</organism>
<evidence type="ECO:0000259" key="2">
    <source>
        <dbReference type="Pfam" id="PF25490"/>
    </source>
</evidence>
<dbReference type="Proteomes" id="UP001418222">
    <property type="component" value="Unassembled WGS sequence"/>
</dbReference>
<feature type="domain" description="DUF7910" evidence="2">
    <location>
        <begin position="2"/>
        <end position="61"/>
    </location>
</feature>
<name>A0AAP0AST0_9ASPA</name>
<sequence length="173" mass="19815">MIIAKANIPTISETYIVQRNDTRVHIKLLSENYLQATQDNQLRTDHYGEPRWDDNGATFELVFSSTAPRRHDDRFGFKVSSSTTFRPSSTRVTGPRQSDFQAFGSEVPPRRRSDSSLQNKPGSFFLLHGIPYPAFQFPDANMPSEFDSEAQERVAQDVHLAKERKREGLMLHE</sequence>
<keyword evidence="4" id="KW-1185">Reference proteome</keyword>
<comment type="caution">
    <text evidence="3">The sequence shown here is derived from an EMBL/GenBank/DDBJ whole genome shotgun (WGS) entry which is preliminary data.</text>
</comment>
<evidence type="ECO:0000256" key="1">
    <source>
        <dbReference type="SAM" id="MobiDB-lite"/>
    </source>
</evidence>
<reference evidence="3 4" key="1">
    <citation type="journal article" date="2022" name="Nat. Plants">
        <title>Genomes of leafy and leafless Platanthera orchids illuminate the evolution of mycoheterotrophy.</title>
        <authorList>
            <person name="Li M.H."/>
            <person name="Liu K.W."/>
            <person name="Li Z."/>
            <person name="Lu H.C."/>
            <person name="Ye Q.L."/>
            <person name="Zhang D."/>
            <person name="Wang J.Y."/>
            <person name="Li Y.F."/>
            <person name="Zhong Z.M."/>
            <person name="Liu X."/>
            <person name="Yu X."/>
            <person name="Liu D.K."/>
            <person name="Tu X.D."/>
            <person name="Liu B."/>
            <person name="Hao Y."/>
            <person name="Liao X.Y."/>
            <person name="Jiang Y.T."/>
            <person name="Sun W.H."/>
            <person name="Chen J."/>
            <person name="Chen Y.Q."/>
            <person name="Ai Y."/>
            <person name="Zhai J.W."/>
            <person name="Wu S.S."/>
            <person name="Zhou Z."/>
            <person name="Hsiao Y.Y."/>
            <person name="Wu W.L."/>
            <person name="Chen Y.Y."/>
            <person name="Lin Y.F."/>
            <person name="Hsu J.L."/>
            <person name="Li C.Y."/>
            <person name="Wang Z.W."/>
            <person name="Zhao X."/>
            <person name="Zhong W.Y."/>
            <person name="Ma X.K."/>
            <person name="Ma L."/>
            <person name="Huang J."/>
            <person name="Chen G.Z."/>
            <person name="Huang M.Z."/>
            <person name="Huang L."/>
            <person name="Peng D.H."/>
            <person name="Luo Y.B."/>
            <person name="Zou S.Q."/>
            <person name="Chen S.P."/>
            <person name="Lan S."/>
            <person name="Tsai W.C."/>
            <person name="Van de Peer Y."/>
            <person name="Liu Z.J."/>
        </authorList>
    </citation>
    <scope>NUCLEOTIDE SEQUENCE [LARGE SCALE GENOMIC DNA]</scope>
    <source>
        <strain evidence="3">Lor287</strain>
    </source>
</reference>